<dbReference type="EMBL" id="JABEQD010000002">
    <property type="protein sequence ID" value="MBB2167452.1"/>
    <property type="molecule type" value="Genomic_DNA"/>
</dbReference>
<feature type="domain" description="N-acetyltransferase" evidence="3">
    <location>
        <begin position="23"/>
        <end position="174"/>
    </location>
</feature>
<keyword evidence="5" id="KW-1185">Reference proteome</keyword>
<dbReference type="Gene3D" id="3.40.630.30">
    <property type="match status" value="1"/>
</dbReference>
<accession>A0A7W4IR43</accession>
<keyword evidence="1 4" id="KW-0808">Transferase</keyword>
<dbReference type="InterPro" id="IPR016181">
    <property type="entry name" value="Acyl_CoA_acyltransferase"/>
</dbReference>
<keyword evidence="2" id="KW-0012">Acyltransferase</keyword>
<gene>
    <name evidence="4" type="ORF">HLH36_03625</name>
</gene>
<evidence type="ECO:0000259" key="3">
    <source>
        <dbReference type="PROSITE" id="PS51186"/>
    </source>
</evidence>
<protein>
    <submittedName>
        <fullName evidence="4">GNAT family N-acetyltransferase</fullName>
    </submittedName>
</protein>
<evidence type="ECO:0000313" key="5">
    <source>
        <dbReference type="Proteomes" id="UP000559860"/>
    </source>
</evidence>
<reference evidence="4 5" key="1">
    <citation type="submission" date="2020-04" db="EMBL/GenBank/DDBJ databases">
        <title>Description of novel Gluconacetobacter.</title>
        <authorList>
            <person name="Sombolestani A."/>
        </authorList>
    </citation>
    <scope>NUCLEOTIDE SEQUENCE [LARGE SCALE GENOMIC DNA]</scope>
    <source>
        <strain evidence="4 5">LMG 27801</strain>
    </source>
</reference>
<dbReference type="GO" id="GO:0016747">
    <property type="term" value="F:acyltransferase activity, transferring groups other than amino-acyl groups"/>
    <property type="evidence" value="ECO:0007669"/>
    <property type="project" value="InterPro"/>
</dbReference>
<dbReference type="InterPro" id="IPR050832">
    <property type="entry name" value="Bact_Acetyltransf"/>
</dbReference>
<evidence type="ECO:0000256" key="2">
    <source>
        <dbReference type="ARBA" id="ARBA00023315"/>
    </source>
</evidence>
<organism evidence="4 5">
    <name type="scientific">Gluconacetobacter aggeris</name>
    <dbReference type="NCBI Taxonomy" id="1286186"/>
    <lineage>
        <taxon>Bacteria</taxon>
        <taxon>Pseudomonadati</taxon>
        <taxon>Pseudomonadota</taxon>
        <taxon>Alphaproteobacteria</taxon>
        <taxon>Acetobacterales</taxon>
        <taxon>Acetobacteraceae</taxon>
        <taxon>Gluconacetobacter</taxon>
    </lineage>
</organism>
<dbReference type="PANTHER" id="PTHR43877">
    <property type="entry name" value="AMINOALKYLPHOSPHONATE N-ACETYLTRANSFERASE-RELATED-RELATED"/>
    <property type="match status" value="1"/>
</dbReference>
<sequence>MDIRIAELDEKALVNGLDDLSGILVDSVTAGAAIGFMLPLSKEEASRFWSQDIGNALSRGERILFGAKLGPRLVGTVQLVTACPRNQPHRCEIAKMMVHPEMRRRGIGRMLMNAALERARDIGKTLVTLDTRSRDVAQGLYSSLGFEIAGEIPDYAWDSDGQAMHATTYMFRRL</sequence>
<dbReference type="SUPFAM" id="SSF55729">
    <property type="entry name" value="Acyl-CoA N-acyltransferases (Nat)"/>
    <property type="match status" value="1"/>
</dbReference>
<dbReference type="CDD" id="cd04301">
    <property type="entry name" value="NAT_SF"/>
    <property type="match status" value="1"/>
</dbReference>
<dbReference type="InterPro" id="IPR000182">
    <property type="entry name" value="GNAT_dom"/>
</dbReference>
<dbReference type="Proteomes" id="UP000559860">
    <property type="component" value="Unassembled WGS sequence"/>
</dbReference>
<dbReference type="Pfam" id="PF00583">
    <property type="entry name" value="Acetyltransf_1"/>
    <property type="match status" value="1"/>
</dbReference>
<dbReference type="PROSITE" id="PS51186">
    <property type="entry name" value="GNAT"/>
    <property type="match status" value="1"/>
</dbReference>
<dbReference type="AlphaFoldDB" id="A0A7W4IR43"/>
<name>A0A7W4IR43_9PROT</name>
<proteinExistence type="predicted"/>
<evidence type="ECO:0000313" key="4">
    <source>
        <dbReference type="EMBL" id="MBB2167452.1"/>
    </source>
</evidence>
<evidence type="ECO:0000256" key="1">
    <source>
        <dbReference type="ARBA" id="ARBA00022679"/>
    </source>
</evidence>
<comment type="caution">
    <text evidence="4">The sequence shown here is derived from an EMBL/GenBank/DDBJ whole genome shotgun (WGS) entry which is preliminary data.</text>
</comment>
<dbReference type="RefSeq" id="WP_182985106.1">
    <property type="nucleotide sequence ID" value="NZ_JABEQD010000002.1"/>
</dbReference>